<keyword evidence="1" id="KW-0472">Membrane</keyword>
<protein>
    <submittedName>
        <fullName evidence="2">Uncharacterized protein</fullName>
    </submittedName>
</protein>
<dbReference type="EMBL" id="KQ971306">
    <property type="protein sequence ID" value="EFA11091.2"/>
    <property type="molecule type" value="Genomic_DNA"/>
</dbReference>
<dbReference type="OrthoDB" id="6764932at2759"/>
<evidence type="ECO:0000313" key="3">
    <source>
        <dbReference type="Proteomes" id="UP000007266"/>
    </source>
</evidence>
<sequence>MGWYKAWAAKQQGKGSLLVIAGVGATAFLWIGYSQFYKPWRSRRRLQEAEEYANVLLKSQE</sequence>
<keyword evidence="3" id="KW-1185">Reference proteome</keyword>
<organism evidence="2 3">
    <name type="scientific">Tribolium castaneum</name>
    <name type="common">Red flour beetle</name>
    <dbReference type="NCBI Taxonomy" id="7070"/>
    <lineage>
        <taxon>Eukaryota</taxon>
        <taxon>Metazoa</taxon>
        <taxon>Ecdysozoa</taxon>
        <taxon>Arthropoda</taxon>
        <taxon>Hexapoda</taxon>
        <taxon>Insecta</taxon>
        <taxon>Pterygota</taxon>
        <taxon>Neoptera</taxon>
        <taxon>Endopterygota</taxon>
        <taxon>Coleoptera</taxon>
        <taxon>Polyphaga</taxon>
        <taxon>Cucujiformia</taxon>
        <taxon>Tenebrionidae</taxon>
        <taxon>Tenebrionidae incertae sedis</taxon>
        <taxon>Tribolium</taxon>
    </lineage>
</organism>
<evidence type="ECO:0000256" key="1">
    <source>
        <dbReference type="SAM" id="Phobius"/>
    </source>
</evidence>
<dbReference type="Proteomes" id="UP000007266">
    <property type="component" value="Linkage group 1"/>
</dbReference>
<dbReference type="HOGENOM" id="CLU_2625196_0_0_1"/>
<evidence type="ECO:0000313" key="2">
    <source>
        <dbReference type="EMBL" id="EFA11091.2"/>
    </source>
</evidence>
<feature type="transmembrane region" description="Helical" evidence="1">
    <location>
        <begin position="15"/>
        <end position="36"/>
    </location>
</feature>
<keyword evidence="1" id="KW-0812">Transmembrane</keyword>
<dbReference type="InParanoid" id="D6W679"/>
<keyword evidence="1" id="KW-1133">Transmembrane helix</keyword>
<accession>D6W679</accession>
<dbReference type="AlphaFoldDB" id="D6W679"/>
<reference evidence="2 3" key="2">
    <citation type="journal article" date="2010" name="Nucleic Acids Res.">
        <title>BeetleBase in 2010: revisions to provide comprehensive genomic information for Tribolium castaneum.</title>
        <authorList>
            <person name="Kim H.S."/>
            <person name="Murphy T."/>
            <person name="Xia J."/>
            <person name="Caragea D."/>
            <person name="Park Y."/>
            <person name="Beeman R.W."/>
            <person name="Lorenzen M.D."/>
            <person name="Butcher S."/>
            <person name="Manak J.R."/>
            <person name="Brown S.J."/>
        </authorList>
    </citation>
    <scope>GENOME REANNOTATION</scope>
    <source>
        <strain evidence="2 3">Georgia GA2</strain>
    </source>
</reference>
<reference evidence="2 3" key="1">
    <citation type="journal article" date="2008" name="Nature">
        <title>The genome of the model beetle and pest Tribolium castaneum.</title>
        <authorList>
            <consortium name="Tribolium Genome Sequencing Consortium"/>
            <person name="Richards S."/>
            <person name="Gibbs R.A."/>
            <person name="Weinstock G.M."/>
            <person name="Brown S.J."/>
            <person name="Denell R."/>
            <person name="Beeman R.W."/>
            <person name="Gibbs R."/>
            <person name="Beeman R.W."/>
            <person name="Brown S.J."/>
            <person name="Bucher G."/>
            <person name="Friedrich M."/>
            <person name="Grimmelikhuijzen C.J."/>
            <person name="Klingler M."/>
            <person name="Lorenzen M."/>
            <person name="Richards S."/>
            <person name="Roth S."/>
            <person name="Schroder R."/>
            <person name="Tautz D."/>
            <person name="Zdobnov E.M."/>
            <person name="Muzny D."/>
            <person name="Gibbs R.A."/>
            <person name="Weinstock G.M."/>
            <person name="Attaway T."/>
            <person name="Bell S."/>
            <person name="Buhay C.J."/>
            <person name="Chandrabose M.N."/>
            <person name="Chavez D."/>
            <person name="Clerk-Blankenburg K.P."/>
            <person name="Cree A."/>
            <person name="Dao M."/>
            <person name="Davis C."/>
            <person name="Chacko J."/>
            <person name="Dinh H."/>
            <person name="Dugan-Rocha S."/>
            <person name="Fowler G."/>
            <person name="Garner T.T."/>
            <person name="Garnes J."/>
            <person name="Gnirke A."/>
            <person name="Hawes A."/>
            <person name="Hernandez J."/>
            <person name="Hines S."/>
            <person name="Holder M."/>
            <person name="Hume J."/>
            <person name="Jhangiani S.N."/>
            <person name="Joshi V."/>
            <person name="Khan Z.M."/>
            <person name="Jackson L."/>
            <person name="Kovar C."/>
            <person name="Kowis A."/>
            <person name="Lee S."/>
            <person name="Lewis L.R."/>
            <person name="Margolis J."/>
            <person name="Morgan M."/>
            <person name="Nazareth L.V."/>
            <person name="Nguyen N."/>
            <person name="Okwuonu G."/>
            <person name="Parker D."/>
            <person name="Richards S."/>
            <person name="Ruiz S.J."/>
            <person name="Santibanez J."/>
            <person name="Savard J."/>
            <person name="Scherer S.E."/>
            <person name="Schneider B."/>
            <person name="Sodergren E."/>
            <person name="Tautz D."/>
            <person name="Vattahil S."/>
            <person name="Villasana D."/>
            <person name="White C.S."/>
            <person name="Wright R."/>
            <person name="Park Y."/>
            <person name="Beeman R.W."/>
            <person name="Lord J."/>
            <person name="Oppert B."/>
            <person name="Lorenzen M."/>
            <person name="Brown S."/>
            <person name="Wang L."/>
            <person name="Savard J."/>
            <person name="Tautz D."/>
            <person name="Richards S."/>
            <person name="Weinstock G."/>
            <person name="Gibbs R.A."/>
            <person name="Liu Y."/>
            <person name="Worley K."/>
            <person name="Weinstock G."/>
            <person name="Elsik C.G."/>
            <person name="Reese J.T."/>
            <person name="Elhaik E."/>
            <person name="Landan G."/>
            <person name="Graur D."/>
            <person name="Arensburger P."/>
            <person name="Atkinson P."/>
            <person name="Beeman R.W."/>
            <person name="Beidler J."/>
            <person name="Brown S.J."/>
            <person name="Demuth J.P."/>
            <person name="Drury D.W."/>
            <person name="Du Y.Z."/>
            <person name="Fujiwara H."/>
            <person name="Lorenzen M."/>
            <person name="Maselli V."/>
            <person name="Osanai M."/>
            <person name="Park Y."/>
            <person name="Robertson H.M."/>
            <person name="Tu Z."/>
            <person name="Wang J.J."/>
            <person name="Wang S."/>
            <person name="Richards S."/>
            <person name="Song H."/>
            <person name="Zhang L."/>
            <person name="Sodergren E."/>
            <person name="Werner D."/>
            <person name="Stanke M."/>
            <person name="Morgenstern B."/>
            <person name="Solovyev V."/>
            <person name="Kosarev P."/>
            <person name="Brown G."/>
            <person name="Chen H.C."/>
            <person name="Ermolaeva O."/>
            <person name="Hlavina W."/>
            <person name="Kapustin Y."/>
            <person name="Kiryutin B."/>
            <person name="Kitts P."/>
            <person name="Maglott D."/>
            <person name="Pruitt K."/>
            <person name="Sapojnikov V."/>
            <person name="Souvorov A."/>
            <person name="Mackey A.J."/>
            <person name="Waterhouse R.M."/>
            <person name="Wyder S."/>
            <person name="Zdobnov E.M."/>
            <person name="Zdobnov E.M."/>
            <person name="Wyder S."/>
            <person name="Kriventseva E.V."/>
            <person name="Kadowaki T."/>
            <person name="Bork P."/>
            <person name="Aranda M."/>
            <person name="Bao R."/>
            <person name="Beermann A."/>
            <person name="Berns N."/>
            <person name="Bolognesi R."/>
            <person name="Bonneton F."/>
            <person name="Bopp D."/>
            <person name="Brown S.J."/>
            <person name="Bucher G."/>
            <person name="Butts T."/>
            <person name="Chaumot A."/>
            <person name="Denell R.E."/>
            <person name="Ferrier D.E."/>
            <person name="Friedrich M."/>
            <person name="Gordon C.M."/>
            <person name="Jindra M."/>
            <person name="Klingler M."/>
            <person name="Lan Q."/>
            <person name="Lattorff H.M."/>
            <person name="Laudet V."/>
            <person name="von Levetsow C."/>
            <person name="Liu Z."/>
            <person name="Lutz R."/>
            <person name="Lynch J.A."/>
            <person name="da Fonseca R.N."/>
            <person name="Posnien N."/>
            <person name="Reuter R."/>
            <person name="Roth S."/>
            <person name="Savard J."/>
            <person name="Schinko J.B."/>
            <person name="Schmitt C."/>
            <person name="Schoppmeier M."/>
            <person name="Schroder R."/>
            <person name="Shippy T.D."/>
            <person name="Simonnet F."/>
            <person name="Marques-Souza H."/>
            <person name="Tautz D."/>
            <person name="Tomoyasu Y."/>
            <person name="Trauner J."/>
            <person name="Van der Zee M."/>
            <person name="Vervoort M."/>
            <person name="Wittkopp N."/>
            <person name="Wimmer E.A."/>
            <person name="Yang X."/>
            <person name="Jones A.K."/>
            <person name="Sattelle D.B."/>
            <person name="Ebert P.R."/>
            <person name="Nelson D."/>
            <person name="Scott J.G."/>
            <person name="Beeman R.W."/>
            <person name="Muthukrishnan S."/>
            <person name="Kramer K.J."/>
            <person name="Arakane Y."/>
            <person name="Beeman R.W."/>
            <person name="Zhu Q."/>
            <person name="Hogenkamp D."/>
            <person name="Dixit R."/>
            <person name="Oppert B."/>
            <person name="Jiang H."/>
            <person name="Zou Z."/>
            <person name="Marshall J."/>
            <person name="Elpidina E."/>
            <person name="Vinokurov K."/>
            <person name="Oppert C."/>
            <person name="Zou Z."/>
            <person name="Evans J."/>
            <person name="Lu Z."/>
            <person name="Zhao P."/>
            <person name="Sumathipala N."/>
            <person name="Altincicek B."/>
            <person name="Vilcinskas A."/>
            <person name="Williams M."/>
            <person name="Hultmark D."/>
            <person name="Hetru C."/>
            <person name="Jiang H."/>
            <person name="Grimmelikhuijzen C.J."/>
            <person name="Hauser F."/>
            <person name="Cazzamali G."/>
            <person name="Williamson M."/>
            <person name="Park Y."/>
            <person name="Li B."/>
            <person name="Tanaka Y."/>
            <person name="Predel R."/>
            <person name="Neupert S."/>
            <person name="Schachtner J."/>
            <person name="Verleyen P."/>
            <person name="Raible F."/>
            <person name="Bork P."/>
            <person name="Friedrich M."/>
            <person name="Walden K.K."/>
            <person name="Robertson H.M."/>
            <person name="Angeli S."/>
            <person name="Foret S."/>
            <person name="Bucher G."/>
            <person name="Schuetz S."/>
            <person name="Maleszka R."/>
            <person name="Wimmer E.A."/>
            <person name="Beeman R.W."/>
            <person name="Lorenzen M."/>
            <person name="Tomoyasu Y."/>
            <person name="Miller S.C."/>
            <person name="Grossmann D."/>
            <person name="Bucher G."/>
        </authorList>
    </citation>
    <scope>NUCLEOTIDE SEQUENCE [LARGE SCALE GENOMIC DNA]</scope>
    <source>
        <strain evidence="2 3">Georgia GA2</strain>
    </source>
</reference>
<name>D6W679_TRICA</name>
<proteinExistence type="predicted"/>
<gene>
    <name evidence="2" type="primary">AUGUSTUS-3.0.2_04688</name>
    <name evidence="2" type="ORF">TcasGA2_TC004688</name>
</gene>
<dbReference type="KEGG" id="tca:107397585"/>